<protein>
    <submittedName>
        <fullName evidence="1">Uncharacterized protein</fullName>
    </submittedName>
</protein>
<keyword evidence="2" id="KW-1185">Reference proteome</keyword>
<proteinExistence type="predicted"/>
<feature type="non-terminal residue" evidence="1">
    <location>
        <position position="1"/>
    </location>
</feature>
<dbReference type="Gramene" id="TVU38420">
    <property type="protein sequence ID" value="TVU38420"/>
    <property type="gene ID" value="EJB05_11789"/>
</dbReference>
<gene>
    <name evidence="1" type="ORF">EJB05_11789</name>
</gene>
<evidence type="ECO:0000313" key="2">
    <source>
        <dbReference type="Proteomes" id="UP000324897"/>
    </source>
</evidence>
<name>A0A5J9VTJ8_9POAL</name>
<dbReference type="AlphaFoldDB" id="A0A5J9VTJ8"/>
<dbReference type="EMBL" id="RWGY01000007">
    <property type="protein sequence ID" value="TVU38420.1"/>
    <property type="molecule type" value="Genomic_DNA"/>
</dbReference>
<organism evidence="1 2">
    <name type="scientific">Eragrostis curvula</name>
    <name type="common">weeping love grass</name>
    <dbReference type="NCBI Taxonomy" id="38414"/>
    <lineage>
        <taxon>Eukaryota</taxon>
        <taxon>Viridiplantae</taxon>
        <taxon>Streptophyta</taxon>
        <taxon>Embryophyta</taxon>
        <taxon>Tracheophyta</taxon>
        <taxon>Spermatophyta</taxon>
        <taxon>Magnoliopsida</taxon>
        <taxon>Liliopsida</taxon>
        <taxon>Poales</taxon>
        <taxon>Poaceae</taxon>
        <taxon>PACMAD clade</taxon>
        <taxon>Chloridoideae</taxon>
        <taxon>Eragrostideae</taxon>
        <taxon>Eragrostidinae</taxon>
        <taxon>Eragrostis</taxon>
    </lineage>
</organism>
<comment type="caution">
    <text evidence="1">The sequence shown here is derived from an EMBL/GenBank/DDBJ whole genome shotgun (WGS) entry which is preliminary data.</text>
</comment>
<sequence>MWVLPLDFGIALLFEPFLSPLHFELVALLRLGFGAVTGGDLPAIFRHYGGVGSCLVGSDWPANFRSEEMSIGFSSNEDPDLLLKMQYCSLDLPYCFVLVPHSIAAWTGSGQGLRKWTNSHGDSHHEGSGSQYQQSSSGKAHLLNLARAAAVMKESMLSLMIEVILLPRASVYEV</sequence>
<evidence type="ECO:0000313" key="1">
    <source>
        <dbReference type="EMBL" id="TVU38420.1"/>
    </source>
</evidence>
<dbReference type="Proteomes" id="UP000324897">
    <property type="component" value="Chromosome 4"/>
</dbReference>
<reference evidence="1 2" key="1">
    <citation type="journal article" date="2019" name="Sci. Rep.">
        <title>A high-quality genome of Eragrostis curvula grass provides insights into Poaceae evolution and supports new strategies to enhance forage quality.</title>
        <authorList>
            <person name="Carballo J."/>
            <person name="Santos B.A.C.M."/>
            <person name="Zappacosta D."/>
            <person name="Garbus I."/>
            <person name="Selva J.P."/>
            <person name="Gallo C.A."/>
            <person name="Diaz A."/>
            <person name="Albertini E."/>
            <person name="Caccamo M."/>
            <person name="Echenique V."/>
        </authorList>
    </citation>
    <scope>NUCLEOTIDE SEQUENCE [LARGE SCALE GENOMIC DNA]</scope>
    <source>
        <strain evidence="2">cv. Victoria</strain>
        <tissue evidence="1">Leaf</tissue>
    </source>
</reference>
<accession>A0A5J9VTJ8</accession>